<gene>
    <name evidence="1" type="ORF">N8T08_007994</name>
</gene>
<organism evidence="1 2">
    <name type="scientific">Aspergillus melleus</name>
    <dbReference type="NCBI Taxonomy" id="138277"/>
    <lineage>
        <taxon>Eukaryota</taxon>
        <taxon>Fungi</taxon>
        <taxon>Dikarya</taxon>
        <taxon>Ascomycota</taxon>
        <taxon>Pezizomycotina</taxon>
        <taxon>Eurotiomycetes</taxon>
        <taxon>Eurotiomycetidae</taxon>
        <taxon>Eurotiales</taxon>
        <taxon>Aspergillaceae</taxon>
        <taxon>Aspergillus</taxon>
        <taxon>Aspergillus subgen. Circumdati</taxon>
    </lineage>
</organism>
<proteinExistence type="predicted"/>
<protein>
    <submittedName>
        <fullName evidence="1">Uncharacterized protein</fullName>
    </submittedName>
</protein>
<dbReference type="Proteomes" id="UP001177260">
    <property type="component" value="Unassembled WGS sequence"/>
</dbReference>
<name>A0ACC3AX36_9EURO</name>
<reference evidence="1 2" key="1">
    <citation type="journal article" date="2023" name="ACS Omega">
        <title>Identification of the Neoaspergillic Acid Biosynthesis Gene Cluster by Establishing an In Vitro CRISPR-Ribonucleoprotein Genetic System in Aspergillus melleus.</title>
        <authorList>
            <person name="Yuan B."/>
            <person name="Grau M.F."/>
            <person name="Murata R.M."/>
            <person name="Torok T."/>
            <person name="Venkateswaran K."/>
            <person name="Stajich J.E."/>
            <person name="Wang C.C.C."/>
        </authorList>
    </citation>
    <scope>NUCLEOTIDE SEQUENCE [LARGE SCALE GENOMIC DNA]</scope>
    <source>
        <strain evidence="1 2">IMV 1140</strain>
    </source>
</reference>
<evidence type="ECO:0000313" key="1">
    <source>
        <dbReference type="EMBL" id="KAK1142250.1"/>
    </source>
</evidence>
<keyword evidence="2" id="KW-1185">Reference proteome</keyword>
<comment type="caution">
    <text evidence="1">The sequence shown here is derived from an EMBL/GenBank/DDBJ whole genome shotgun (WGS) entry which is preliminary data.</text>
</comment>
<sequence length="661" mass="72387">MRVYSLPVLATTALAVPYADYILAPSSRTLTPPAIYRTEGSVSHAPSLLHKNSTTPAIFHGKSSVTFDFQKNIGGLVSLDVANASTPDAYLGVTFSESSLYVSSEACDATADAGLDSPLWFNVGSGAGEYMAEEKHVRGGFRYMTIVSNTTADVSLNSVTVNFTAAPKQDLTAYTGYFHCDDELLNRIWYAGAYTNQLCTIDPEMGNSLVWYQIINKTQTIELPDTVLWWSNYTISNGSSVLTDGAKRDRLVWPGDMSVQLEVVGVSTYDLYSMRNALERLLVLQKEDGRLPYASPPYADTVSFTYHCQSLVGVYFYYLYSGDQAWLARHWGQFKLGVDWALGSVDDTGLANITASSDWLRFGMGGHNIEANAILSYTLQQGLALSTLLNDTTPVQNWTRTASRIKTSANSRLWDASAGLYRDNQTTTLHPQDGNVWAIKANLTNSTFQTRQLTRSLRSRWGKYGAPAPEAGATVSPFISSLELQAHFLANDAQSALDLMRLEWGFMLDDPRMTNSTFIEGYSVNGSLHYEPYANDPRVSHAHGWATGPTSALTHYAAGLRITKEAGTEWEVAPQPGDLRNVDAGFETVKGKFEVKFEKEGNGTSSTYRRFEFKTPVGTRGVVRLPGVEGSLVGVNGTVVRLRDGEASGLKGGTWRLVGDA</sequence>
<dbReference type="EMBL" id="JAOPJF010000052">
    <property type="protein sequence ID" value="KAK1142250.1"/>
    <property type="molecule type" value="Genomic_DNA"/>
</dbReference>
<accession>A0ACC3AX36</accession>
<evidence type="ECO:0000313" key="2">
    <source>
        <dbReference type="Proteomes" id="UP001177260"/>
    </source>
</evidence>